<name>A0AA86PFQ7_9EUKA</name>
<evidence type="ECO:0000313" key="2">
    <source>
        <dbReference type="EMBL" id="CAL5990676.1"/>
    </source>
</evidence>
<organism evidence="1">
    <name type="scientific">Hexamita inflata</name>
    <dbReference type="NCBI Taxonomy" id="28002"/>
    <lineage>
        <taxon>Eukaryota</taxon>
        <taxon>Metamonada</taxon>
        <taxon>Diplomonadida</taxon>
        <taxon>Hexamitidae</taxon>
        <taxon>Hexamitinae</taxon>
        <taxon>Hexamita</taxon>
    </lineage>
</organism>
<sequence>MTLLLHSQLICYDFVNFFQFFIVGVPVLEVAKQDHHQRTTKIPVEQQIAQVRSQQGTTARKRQIQLTHAEGPVKQPTYLRDELRLSSPNWIIIKENEKLLTVKRITSLNAFTTKKLILDSMSSGWELKVPRGGVCG</sequence>
<keyword evidence="3" id="KW-1185">Reference proteome</keyword>
<reference evidence="2 3" key="2">
    <citation type="submission" date="2024-07" db="EMBL/GenBank/DDBJ databases">
        <authorList>
            <person name="Akdeniz Z."/>
        </authorList>
    </citation>
    <scope>NUCLEOTIDE SEQUENCE [LARGE SCALE GENOMIC DNA]</scope>
</reference>
<gene>
    <name evidence="2" type="ORF">HINF_LOCUS11508</name>
    <name evidence="1" type="ORF">HINF_LOCUS26014</name>
</gene>
<dbReference type="AlphaFoldDB" id="A0AA86PFQ7"/>
<dbReference type="Proteomes" id="UP001642409">
    <property type="component" value="Unassembled WGS sequence"/>
</dbReference>
<evidence type="ECO:0000313" key="3">
    <source>
        <dbReference type="Proteomes" id="UP001642409"/>
    </source>
</evidence>
<dbReference type="EMBL" id="CATOUU010000654">
    <property type="protein sequence ID" value="CAI9938369.1"/>
    <property type="molecule type" value="Genomic_DNA"/>
</dbReference>
<evidence type="ECO:0000313" key="1">
    <source>
        <dbReference type="EMBL" id="CAI9938369.1"/>
    </source>
</evidence>
<dbReference type="EMBL" id="CAXDID020000025">
    <property type="protein sequence ID" value="CAL5990676.1"/>
    <property type="molecule type" value="Genomic_DNA"/>
</dbReference>
<protein>
    <submittedName>
        <fullName evidence="2">Hypothetical_protein</fullName>
    </submittedName>
</protein>
<comment type="caution">
    <text evidence="1">The sequence shown here is derived from an EMBL/GenBank/DDBJ whole genome shotgun (WGS) entry which is preliminary data.</text>
</comment>
<reference evidence="1" key="1">
    <citation type="submission" date="2023-06" db="EMBL/GenBank/DDBJ databases">
        <authorList>
            <person name="Kurt Z."/>
        </authorList>
    </citation>
    <scope>NUCLEOTIDE SEQUENCE</scope>
</reference>
<accession>A0AA86PFQ7</accession>
<proteinExistence type="predicted"/>